<evidence type="ECO:0000313" key="2">
    <source>
        <dbReference type="Proteomes" id="UP001500518"/>
    </source>
</evidence>
<dbReference type="EMBL" id="BAABHV010000021">
    <property type="protein sequence ID" value="GAA5060698.1"/>
    <property type="molecule type" value="Genomic_DNA"/>
</dbReference>
<dbReference type="SUPFAM" id="SSF52540">
    <property type="entry name" value="P-loop containing nucleoside triphosphate hydrolases"/>
    <property type="match status" value="1"/>
</dbReference>
<dbReference type="Proteomes" id="UP001500518">
    <property type="component" value="Unassembled WGS sequence"/>
</dbReference>
<accession>A0ABP9KMS2</accession>
<name>A0ABP9KMS2_9SPHN</name>
<comment type="caution">
    <text evidence="1">The sequence shown here is derived from an EMBL/GenBank/DDBJ whole genome shotgun (WGS) entry which is preliminary data.</text>
</comment>
<gene>
    <name evidence="1" type="ORF">GCM10023208_29390</name>
</gene>
<keyword evidence="2" id="KW-1185">Reference proteome</keyword>
<evidence type="ECO:0008006" key="3">
    <source>
        <dbReference type="Google" id="ProtNLM"/>
    </source>
</evidence>
<protein>
    <recommendedName>
        <fullName evidence="3">Sulfotransferase family protein</fullName>
    </recommendedName>
</protein>
<dbReference type="InterPro" id="IPR027417">
    <property type="entry name" value="P-loop_NTPase"/>
</dbReference>
<reference evidence="2" key="1">
    <citation type="journal article" date="2019" name="Int. J. Syst. Evol. Microbiol.">
        <title>The Global Catalogue of Microorganisms (GCM) 10K type strain sequencing project: providing services to taxonomists for standard genome sequencing and annotation.</title>
        <authorList>
            <consortium name="The Broad Institute Genomics Platform"/>
            <consortium name="The Broad Institute Genome Sequencing Center for Infectious Disease"/>
            <person name="Wu L."/>
            <person name="Ma J."/>
        </authorList>
    </citation>
    <scope>NUCLEOTIDE SEQUENCE [LARGE SCALE GENOMIC DNA]</scope>
    <source>
        <strain evidence="2">JCM 18014</strain>
    </source>
</reference>
<evidence type="ECO:0000313" key="1">
    <source>
        <dbReference type="EMBL" id="GAA5060698.1"/>
    </source>
</evidence>
<sequence length="308" mass="33453">MHGSAGISPQMAIASRMKLIVHPGLHKTGSTYLQHVLNDNHAALAAQGVWYQPQQGYPAHHHAVWRILLGDPAPLVAMVENARKAGCHTLVLSSEDLEGALYDDRPLAAIGAAAASTDVSHIEWHVVLREPGSAFASLYAQLQHHVYADAFQLFCDVMRRGFVHMAQPTPGHGTPYWYYAFDHLADLDRFQERADAPLFAHDFAHAAPFPGAGLLDHLGVLDALVTLPGRSARNARPAVDEIIRGFAERVEEAVPGDAEQARILDGFLTCMQNGLDNIETYAAIIGQRYAESHAGALRCFAPIQPAVA</sequence>
<organism evidence="1 2">
    <name type="scientific">Erythrobacter westpacificensis</name>
    <dbReference type="NCBI Taxonomy" id="1055231"/>
    <lineage>
        <taxon>Bacteria</taxon>
        <taxon>Pseudomonadati</taxon>
        <taxon>Pseudomonadota</taxon>
        <taxon>Alphaproteobacteria</taxon>
        <taxon>Sphingomonadales</taxon>
        <taxon>Erythrobacteraceae</taxon>
        <taxon>Erythrobacter/Porphyrobacter group</taxon>
        <taxon>Erythrobacter</taxon>
    </lineage>
</organism>
<proteinExistence type="predicted"/>